<comment type="subcellular location">
    <subcellularLocation>
        <location evidence="1">Membrane</location>
        <topology evidence="1">Multi-pass membrane protein</topology>
    </subcellularLocation>
</comment>
<dbReference type="Pfam" id="PF01694">
    <property type="entry name" value="Rhomboid"/>
    <property type="match status" value="1"/>
</dbReference>
<evidence type="ECO:0000313" key="12">
    <source>
        <dbReference type="Proteomes" id="UP000193144"/>
    </source>
</evidence>
<keyword evidence="3 9" id="KW-0812">Transmembrane</keyword>
<dbReference type="InterPro" id="IPR022764">
    <property type="entry name" value="Peptidase_S54_rhomboid_dom"/>
</dbReference>
<feature type="transmembrane region" description="Helical" evidence="9">
    <location>
        <begin position="378"/>
        <end position="399"/>
    </location>
</feature>
<dbReference type="Proteomes" id="UP000193144">
    <property type="component" value="Unassembled WGS sequence"/>
</dbReference>
<evidence type="ECO:0000256" key="9">
    <source>
        <dbReference type="SAM" id="Phobius"/>
    </source>
</evidence>
<reference evidence="11 12" key="1">
    <citation type="submission" date="2016-07" db="EMBL/GenBank/DDBJ databases">
        <title>Pervasive Adenine N6-methylation of Active Genes in Fungi.</title>
        <authorList>
            <consortium name="DOE Joint Genome Institute"/>
            <person name="Mondo S.J."/>
            <person name="Dannebaum R.O."/>
            <person name="Kuo R.C."/>
            <person name="Labutti K."/>
            <person name="Haridas S."/>
            <person name="Kuo A."/>
            <person name="Salamov A."/>
            <person name="Ahrendt S.R."/>
            <person name="Lipzen A."/>
            <person name="Sullivan W."/>
            <person name="Andreopoulos W.B."/>
            <person name="Clum A."/>
            <person name="Lindquist E."/>
            <person name="Daum C."/>
            <person name="Ramamoorthy G.K."/>
            <person name="Gryganskyi A."/>
            <person name="Culley D."/>
            <person name="Magnuson J.K."/>
            <person name="James T.Y."/>
            <person name="O'Malley M.A."/>
            <person name="Stajich J.E."/>
            <person name="Spatafora J.W."/>
            <person name="Visel A."/>
            <person name="Grigoriev I.V."/>
        </authorList>
    </citation>
    <scope>NUCLEOTIDE SEQUENCE [LARGE SCALE GENOMIC DNA]</scope>
    <source>
        <strain evidence="11 12">CBS 115471</strain>
    </source>
</reference>
<organism evidence="11 12">
    <name type="scientific">Clohesyomyces aquaticus</name>
    <dbReference type="NCBI Taxonomy" id="1231657"/>
    <lineage>
        <taxon>Eukaryota</taxon>
        <taxon>Fungi</taxon>
        <taxon>Dikarya</taxon>
        <taxon>Ascomycota</taxon>
        <taxon>Pezizomycotina</taxon>
        <taxon>Dothideomycetes</taxon>
        <taxon>Pleosporomycetidae</taxon>
        <taxon>Pleosporales</taxon>
        <taxon>Lindgomycetaceae</taxon>
        <taxon>Clohesyomyces</taxon>
    </lineage>
</organism>
<dbReference type="STRING" id="1231657.A0A1Y1ZGH2"/>
<feature type="transmembrane region" description="Helical" evidence="9">
    <location>
        <begin position="344"/>
        <end position="366"/>
    </location>
</feature>
<proteinExistence type="inferred from homology"/>
<dbReference type="GO" id="GO:0016020">
    <property type="term" value="C:membrane"/>
    <property type="evidence" value="ECO:0007669"/>
    <property type="project" value="UniProtKB-SubCell"/>
</dbReference>
<dbReference type="GO" id="GO:0006465">
    <property type="term" value="P:signal peptide processing"/>
    <property type="evidence" value="ECO:0007669"/>
    <property type="project" value="TreeGrafter"/>
</dbReference>
<feature type="compositionally biased region" description="Low complexity" evidence="8">
    <location>
        <begin position="72"/>
        <end position="85"/>
    </location>
</feature>
<comment type="caution">
    <text evidence="11">The sequence shown here is derived from an EMBL/GenBank/DDBJ whole genome shotgun (WGS) entry which is preliminary data.</text>
</comment>
<comment type="similarity">
    <text evidence="2">Belongs to the peptidase S54 family.</text>
</comment>
<feature type="transmembrane region" description="Helical" evidence="9">
    <location>
        <begin position="459"/>
        <end position="478"/>
    </location>
</feature>
<evidence type="ECO:0000259" key="10">
    <source>
        <dbReference type="Pfam" id="PF01694"/>
    </source>
</evidence>
<dbReference type="EMBL" id="MCFA01000091">
    <property type="protein sequence ID" value="ORY09087.1"/>
    <property type="molecule type" value="Genomic_DNA"/>
</dbReference>
<feature type="region of interest" description="Disordered" evidence="8">
    <location>
        <begin position="69"/>
        <end position="103"/>
    </location>
</feature>
<dbReference type="InterPro" id="IPR050925">
    <property type="entry name" value="Rhomboid_protease_S54"/>
</dbReference>
<evidence type="ECO:0000256" key="6">
    <source>
        <dbReference type="ARBA" id="ARBA00023136"/>
    </source>
</evidence>
<dbReference type="SUPFAM" id="SSF144091">
    <property type="entry name" value="Rhomboid-like"/>
    <property type="match status" value="1"/>
</dbReference>
<keyword evidence="7" id="KW-0175">Coiled coil</keyword>
<evidence type="ECO:0000256" key="1">
    <source>
        <dbReference type="ARBA" id="ARBA00004141"/>
    </source>
</evidence>
<feature type="coiled-coil region" evidence="7">
    <location>
        <begin position="248"/>
        <end position="282"/>
    </location>
</feature>
<dbReference type="PANTHER" id="PTHR43731:SF14">
    <property type="entry name" value="PRESENILIN-ASSOCIATED RHOMBOID-LIKE PROTEIN, MITOCHONDRIAL"/>
    <property type="match status" value="1"/>
</dbReference>
<dbReference type="PANTHER" id="PTHR43731">
    <property type="entry name" value="RHOMBOID PROTEASE"/>
    <property type="match status" value="1"/>
</dbReference>
<dbReference type="OrthoDB" id="10260614at2759"/>
<feature type="transmembrane region" description="Helical" evidence="9">
    <location>
        <begin position="485"/>
        <end position="504"/>
    </location>
</feature>
<evidence type="ECO:0000256" key="7">
    <source>
        <dbReference type="SAM" id="Coils"/>
    </source>
</evidence>
<evidence type="ECO:0000256" key="2">
    <source>
        <dbReference type="ARBA" id="ARBA00009045"/>
    </source>
</evidence>
<evidence type="ECO:0000256" key="5">
    <source>
        <dbReference type="ARBA" id="ARBA00022989"/>
    </source>
</evidence>
<keyword evidence="4" id="KW-0378">Hydrolase</keyword>
<evidence type="ECO:0000256" key="3">
    <source>
        <dbReference type="ARBA" id="ARBA00022692"/>
    </source>
</evidence>
<protein>
    <recommendedName>
        <fullName evidence="10">Peptidase S54 rhomboid domain-containing protein</fullName>
    </recommendedName>
</protein>
<keyword evidence="5 9" id="KW-1133">Transmembrane helix</keyword>
<evidence type="ECO:0000256" key="8">
    <source>
        <dbReference type="SAM" id="MobiDB-lite"/>
    </source>
</evidence>
<dbReference type="AlphaFoldDB" id="A0A1Y1ZGH2"/>
<name>A0A1Y1ZGH2_9PLEO</name>
<feature type="domain" description="Peptidase S54 rhomboid" evidence="10">
    <location>
        <begin position="422"/>
        <end position="566"/>
    </location>
</feature>
<keyword evidence="12" id="KW-1185">Reference proteome</keyword>
<accession>A0A1Y1ZGH2</accession>
<dbReference type="GO" id="GO:0004252">
    <property type="term" value="F:serine-type endopeptidase activity"/>
    <property type="evidence" value="ECO:0007669"/>
    <property type="project" value="InterPro"/>
</dbReference>
<dbReference type="InterPro" id="IPR035952">
    <property type="entry name" value="Rhomboid-like_sf"/>
</dbReference>
<evidence type="ECO:0000256" key="4">
    <source>
        <dbReference type="ARBA" id="ARBA00022801"/>
    </source>
</evidence>
<sequence length="614" mass="68271">MSNALPAALLRPSCAALRSSIPVTHQWNTVTRAFARQFCSSLQSRSLNSQTPPSLLSVLQSHKAALASTQHRAFSASPRSRASVSEPPPPNSPKKRTVHVGPLPCGDVDLPTLKRIFGPNISPREGNNVLRIIHHRRTSGSMADYGVDNIKTHTGVFNRNLAIKGLDWLRQEFPVDEARAAEEWAEKEANRIAYELWLQDPENLASKHNDPARAFREQARETREAELTSDLGEERIGILHKGPSQFELRIEKQRQKRLEDMARKAEEKEKKEADELEKLRSGEFVRTPAGTGLMKPGQTTYVDIFGREMIDGSKEYREKMQQKAQLPFKSEEELLAATTLSQRLIPMTCLVAATILGCYAFAHFYSPPDPAYRLFPDLSLTTATLVTIIGLNVSIALLWRLPFFWPFLTRNFMHIPAYPRAIQALTNVWSHVQPEHLLGNMFWLAIAGTVCHDIVGRGVFLGTYISAGAVGTLASLYWANIGRGLITAHSVGASAAVWGIATLYCLITDQERIKIPFLQGEGVTFWPKMLWLSFAVMEVYIFVRRPRGTADHMSHIGGMLTGVSVAGWLRWGQWKGQGEGVGMGMGKTGEMVDVGALIGGEVKEVKDAVTKQRK</sequence>
<gene>
    <name evidence="11" type="ORF">BCR34DRAFT_603108</name>
</gene>
<keyword evidence="6 9" id="KW-0472">Membrane</keyword>
<evidence type="ECO:0000313" key="11">
    <source>
        <dbReference type="EMBL" id="ORY09087.1"/>
    </source>
</evidence>
<dbReference type="Gene3D" id="1.20.1540.10">
    <property type="entry name" value="Rhomboid-like"/>
    <property type="match status" value="1"/>
</dbReference>